<protein>
    <submittedName>
        <fullName evidence="2">Uncharacterized protein</fullName>
    </submittedName>
</protein>
<accession>A0A4D5S7H9</accession>
<feature type="compositionally biased region" description="Basic and acidic residues" evidence="1">
    <location>
        <begin position="44"/>
        <end position="55"/>
    </location>
</feature>
<dbReference type="EMBL" id="GHJT01010835">
    <property type="protein sequence ID" value="MOY44806.1"/>
    <property type="molecule type" value="Transcribed_RNA"/>
</dbReference>
<reference evidence="2" key="1">
    <citation type="submission" date="2019-04" db="EMBL/GenBank/DDBJ databases">
        <title>An insight into the mialome of Ixodes scapularis.</title>
        <authorList>
            <person name="Ribeiro J.M."/>
            <person name="Mather T.N."/>
            <person name="Karim S."/>
        </authorList>
    </citation>
    <scope>NUCLEOTIDE SEQUENCE</scope>
</reference>
<name>A0A4D5S7H9_IXOSC</name>
<evidence type="ECO:0000313" key="2">
    <source>
        <dbReference type="EMBL" id="MOY44806.1"/>
    </source>
</evidence>
<sequence length="104" mass="11970">MLPAREQAPALLQLCCSMRLSSSRLPLQATNALAQPLSLPPCSENRKRREEKARLPDNQQRPRWRNLPFFALKKYLTYRNKTGGYGKVIIYTSCKLFKHLNGPL</sequence>
<dbReference type="AlphaFoldDB" id="A0A4D5S7H9"/>
<organism evidence="2">
    <name type="scientific">Ixodes scapularis</name>
    <name type="common">Black-legged tick</name>
    <name type="synonym">Deer tick</name>
    <dbReference type="NCBI Taxonomy" id="6945"/>
    <lineage>
        <taxon>Eukaryota</taxon>
        <taxon>Metazoa</taxon>
        <taxon>Ecdysozoa</taxon>
        <taxon>Arthropoda</taxon>
        <taxon>Chelicerata</taxon>
        <taxon>Arachnida</taxon>
        <taxon>Acari</taxon>
        <taxon>Parasitiformes</taxon>
        <taxon>Ixodida</taxon>
        <taxon>Ixodoidea</taxon>
        <taxon>Ixodidae</taxon>
        <taxon>Ixodinae</taxon>
        <taxon>Ixodes</taxon>
    </lineage>
</organism>
<proteinExistence type="predicted"/>
<evidence type="ECO:0000256" key="1">
    <source>
        <dbReference type="SAM" id="MobiDB-lite"/>
    </source>
</evidence>
<dbReference type="VEuPathDB" id="VectorBase:ISCW022456"/>
<feature type="region of interest" description="Disordered" evidence="1">
    <location>
        <begin position="36"/>
        <end position="59"/>
    </location>
</feature>